<reference evidence="7 8" key="1">
    <citation type="submission" date="2020-09" db="EMBL/GenBank/DDBJ databases">
        <title>A novel species.</title>
        <authorList>
            <person name="Gao J."/>
        </authorList>
    </citation>
    <scope>NUCLEOTIDE SEQUENCE [LARGE SCALE GENOMIC DNA]</scope>
    <source>
        <strain evidence="7 8">CRXT-Y-14</strain>
    </source>
</reference>
<evidence type="ECO:0000259" key="6">
    <source>
        <dbReference type="PROSITE" id="PS50931"/>
    </source>
</evidence>
<evidence type="ECO:0000256" key="1">
    <source>
        <dbReference type="ARBA" id="ARBA00009437"/>
    </source>
</evidence>
<dbReference type="InterPro" id="IPR036390">
    <property type="entry name" value="WH_DNA-bd_sf"/>
</dbReference>
<evidence type="ECO:0000256" key="5">
    <source>
        <dbReference type="SAM" id="MobiDB-lite"/>
    </source>
</evidence>
<evidence type="ECO:0000313" key="7">
    <source>
        <dbReference type="EMBL" id="QNS05551.1"/>
    </source>
</evidence>
<feature type="domain" description="HTH lysR-type" evidence="6">
    <location>
        <begin position="37"/>
        <end position="94"/>
    </location>
</feature>
<gene>
    <name evidence="7" type="ORF">IAG42_19455</name>
</gene>
<feature type="region of interest" description="Disordered" evidence="5">
    <location>
        <begin position="1"/>
        <end position="35"/>
    </location>
</feature>
<sequence>MTSESDRPADRPIDRPADRPADRPTDRAADGAPRPLPDLHALQLLVCVAETGSLGRAAARLRISQPSASARMRTLERRLGLRLLDRSTSGSRLTPAGAVVGDWARSLLEQAEALVAGAAALRSRQDHRLLVTASLTIAEELLPGWLVALREEAPDTHVGLTVTNSSGVIEALRRGSCDLGFVEGPWVPDDLHRTVVGRDRLAVVVAPGHPWTRRRRPLTGRELADTPLLLREPGSGSRETLEKALRPYDGVAVPILELGSTAPLRSAAAQGLAPAVLSALAVQEDVDHGRLREIEVDPAVPLRRLLHAVWPKGRELPEAAVRLLGVAQAA</sequence>
<dbReference type="InterPro" id="IPR005119">
    <property type="entry name" value="LysR_subst-bd"/>
</dbReference>
<dbReference type="SUPFAM" id="SSF53850">
    <property type="entry name" value="Periplasmic binding protein-like II"/>
    <property type="match status" value="1"/>
</dbReference>
<feature type="compositionally biased region" description="Basic and acidic residues" evidence="5">
    <location>
        <begin position="1"/>
        <end position="29"/>
    </location>
</feature>
<dbReference type="Gene3D" id="1.10.10.10">
    <property type="entry name" value="Winged helix-like DNA-binding domain superfamily/Winged helix DNA-binding domain"/>
    <property type="match status" value="1"/>
</dbReference>
<dbReference type="Pfam" id="PF00126">
    <property type="entry name" value="HTH_1"/>
    <property type="match status" value="1"/>
</dbReference>
<dbReference type="RefSeq" id="WP_188338242.1">
    <property type="nucleotide sequence ID" value="NZ_CP061281.1"/>
</dbReference>
<dbReference type="InterPro" id="IPR000847">
    <property type="entry name" value="LysR_HTH_N"/>
</dbReference>
<dbReference type="KEGG" id="sxn:IAG42_19455"/>
<dbReference type="GO" id="GO:0000976">
    <property type="term" value="F:transcription cis-regulatory region binding"/>
    <property type="evidence" value="ECO:0007669"/>
    <property type="project" value="TreeGrafter"/>
</dbReference>
<organism evidence="7 8">
    <name type="scientific">Streptomyces xanthii</name>
    <dbReference type="NCBI Taxonomy" id="2768069"/>
    <lineage>
        <taxon>Bacteria</taxon>
        <taxon>Bacillati</taxon>
        <taxon>Actinomycetota</taxon>
        <taxon>Actinomycetes</taxon>
        <taxon>Kitasatosporales</taxon>
        <taxon>Streptomycetaceae</taxon>
        <taxon>Streptomyces</taxon>
    </lineage>
</organism>
<protein>
    <submittedName>
        <fullName evidence="7">LysR family transcriptional regulator</fullName>
    </submittedName>
</protein>
<dbReference type="PANTHER" id="PTHR30126:SF39">
    <property type="entry name" value="HTH-TYPE TRANSCRIPTIONAL REGULATOR CYSL"/>
    <property type="match status" value="1"/>
</dbReference>
<dbReference type="Pfam" id="PF03466">
    <property type="entry name" value="LysR_substrate"/>
    <property type="match status" value="1"/>
</dbReference>
<evidence type="ECO:0000256" key="4">
    <source>
        <dbReference type="ARBA" id="ARBA00023163"/>
    </source>
</evidence>
<evidence type="ECO:0000256" key="2">
    <source>
        <dbReference type="ARBA" id="ARBA00023015"/>
    </source>
</evidence>
<accession>A0A7H1B9Z6</accession>
<keyword evidence="2" id="KW-0805">Transcription regulation</keyword>
<dbReference type="PRINTS" id="PR00039">
    <property type="entry name" value="HTHLYSR"/>
</dbReference>
<dbReference type="Gene3D" id="3.40.190.10">
    <property type="entry name" value="Periplasmic binding protein-like II"/>
    <property type="match status" value="2"/>
</dbReference>
<keyword evidence="3" id="KW-0238">DNA-binding</keyword>
<dbReference type="GO" id="GO:0003700">
    <property type="term" value="F:DNA-binding transcription factor activity"/>
    <property type="evidence" value="ECO:0007669"/>
    <property type="project" value="InterPro"/>
</dbReference>
<evidence type="ECO:0000256" key="3">
    <source>
        <dbReference type="ARBA" id="ARBA00023125"/>
    </source>
</evidence>
<dbReference type="Proteomes" id="UP000516428">
    <property type="component" value="Chromosome"/>
</dbReference>
<dbReference type="AlphaFoldDB" id="A0A7H1B9Z6"/>
<evidence type="ECO:0000313" key="8">
    <source>
        <dbReference type="Proteomes" id="UP000516428"/>
    </source>
</evidence>
<dbReference type="PROSITE" id="PS50931">
    <property type="entry name" value="HTH_LYSR"/>
    <property type="match status" value="1"/>
</dbReference>
<comment type="similarity">
    <text evidence="1">Belongs to the LysR transcriptional regulatory family.</text>
</comment>
<name>A0A7H1B9Z6_9ACTN</name>
<proteinExistence type="inferred from homology"/>
<keyword evidence="4" id="KW-0804">Transcription</keyword>
<dbReference type="FunFam" id="1.10.10.10:FF:000001">
    <property type="entry name" value="LysR family transcriptional regulator"/>
    <property type="match status" value="1"/>
</dbReference>
<dbReference type="SUPFAM" id="SSF46785">
    <property type="entry name" value="Winged helix' DNA-binding domain"/>
    <property type="match status" value="1"/>
</dbReference>
<dbReference type="PANTHER" id="PTHR30126">
    <property type="entry name" value="HTH-TYPE TRANSCRIPTIONAL REGULATOR"/>
    <property type="match status" value="1"/>
</dbReference>
<dbReference type="InterPro" id="IPR036388">
    <property type="entry name" value="WH-like_DNA-bd_sf"/>
</dbReference>
<dbReference type="EMBL" id="CP061281">
    <property type="protein sequence ID" value="QNS05551.1"/>
    <property type="molecule type" value="Genomic_DNA"/>
</dbReference>
<keyword evidence="8" id="KW-1185">Reference proteome</keyword>